<dbReference type="InterPro" id="IPR014914">
    <property type="entry name" value="RES_dom"/>
</dbReference>
<feature type="domain" description="RES" evidence="1">
    <location>
        <begin position="14"/>
        <end position="140"/>
    </location>
</feature>
<protein>
    <submittedName>
        <fullName evidence="2">RES family NAD+ phosphorylase</fullName>
    </submittedName>
</protein>
<dbReference type="Pfam" id="PF08808">
    <property type="entry name" value="RES"/>
    <property type="match status" value="1"/>
</dbReference>
<evidence type="ECO:0000313" key="2">
    <source>
        <dbReference type="EMBL" id="MFD0750498.1"/>
    </source>
</evidence>
<gene>
    <name evidence="2" type="ORF">ACFQZS_10115</name>
</gene>
<proteinExistence type="predicted"/>
<evidence type="ECO:0000259" key="1">
    <source>
        <dbReference type="SMART" id="SM00953"/>
    </source>
</evidence>
<keyword evidence="3" id="KW-1185">Reference proteome</keyword>
<evidence type="ECO:0000313" key="3">
    <source>
        <dbReference type="Proteomes" id="UP001596958"/>
    </source>
</evidence>
<sequence>MIVYRLSKQAYINDLSGYGAEKTGGRWNSKGIPVLYTAASRALAVVEIAVHVPMGIIPTDYYLAVIEIPDKASIPRVEIADLPANWHTNPFTKITQLIGDNFIKSNKHLMVQVPSATVAGDHNYLINPRHPDFKNVRIKSIDAFEFDLRLFKK</sequence>
<reference evidence="3" key="1">
    <citation type="journal article" date="2019" name="Int. J. Syst. Evol. Microbiol.">
        <title>The Global Catalogue of Microorganisms (GCM) 10K type strain sequencing project: providing services to taxonomists for standard genome sequencing and annotation.</title>
        <authorList>
            <consortium name="The Broad Institute Genomics Platform"/>
            <consortium name="The Broad Institute Genome Sequencing Center for Infectious Disease"/>
            <person name="Wu L."/>
            <person name="Ma J."/>
        </authorList>
    </citation>
    <scope>NUCLEOTIDE SEQUENCE [LARGE SCALE GENOMIC DNA]</scope>
    <source>
        <strain evidence="3">CCUG 63418</strain>
    </source>
</reference>
<organism evidence="2 3">
    <name type="scientific">Mucilaginibacter calamicampi</name>
    <dbReference type="NCBI Taxonomy" id="1302352"/>
    <lineage>
        <taxon>Bacteria</taxon>
        <taxon>Pseudomonadati</taxon>
        <taxon>Bacteroidota</taxon>
        <taxon>Sphingobacteriia</taxon>
        <taxon>Sphingobacteriales</taxon>
        <taxon>Sphingobacteriaceae</taxon>
        <taxon>Mucilaginibacter</taxon>
    </lineage>
</organism>
<name>A0ABW2YZ52_9SPHI</name>
<dbReference type="RefSeq" id="WP_377099817.1">
    <property type="nucleotide sequence ID" value="NZ_JBHTHU010000006.1"/>
</dbReference>
<dbReference type="Proteomes" id="UP001596958">
    <property type="component" value="Unassembled WGS sequence"/>
</dbReference>
<dbReference type="EMBL" id="JBHTHU010000006">
    <property type="protein sequence ID" value="MFD0750498.1"/>
    <property type="molecule type" value="Genomic_DNA"/>
</dbReference>
<accession>A0ABW2YZ52</accession>
<dbReference type="SMART" id="SM00953">
    <property type="entry name" value="RES"/>
    <property type="match status" value="1"/>
</dbReference>
<comment type="caution">
    <text evidence="2">The sequence shown here is derived from an EMBL/GenBank/DDBJ whole genome shotgun (WGS) entry which is preliminary data.</text>
</comment>